<evidence type="ECO:0000313" key="2">
    <source>
        <dbReference type="Proteomes" id="UP000010953"/>
    </source>
</evidence>
<proteinExistence type="predicted"/>
<keyword evidence="2" id="KW-1185">Reference proteome</keyword>
<dbReference type="InParanoid" id="M7XYY1"/>
<protein>
    <submittedName>
        <fullName evidence="1">Uncharacterized protein</fullName>
    </submittedName>
</protein>
<dbReference type="Proteomes" id="UP000010953">
    <property type="component" value="Unassembled WGS sequence"/>
</dbReference>
<accession>M7XYY1</accession>
<name>M7XYY1_9BACT</name>
<organism evidence="1 2">
    <name type="scientific">Mariniradius saccharolyticus AK6</name>
    <dbReference type="NCBI Taxonomy" id="1239962"/>
    <lineage>
        <taxon>Bacteria</taxon>
        <taxon>Pseudomonadati</taxon>
        <taxon>Bacteroidota</taxon>
        <taxon>Cytophagia</taxon>
        <taxon>Cytophagales</taxon>
        <taxon>Cyclobacteriaceae</taxon>
        <taxon>Mariniradius</taxon>
    </lineage>
</organism>
<sequence length="38" mass="4351">MPIWLFNKKLIGKYGQIGAIDAWSFPEIKTWIAADQPC</sequence>
<dbReference type="AlphaFoldDB" id="M7XYY1"/>
<comment type="caution">
    <text evidence="1">The sequence shown here is derived from an EMBL/GenBank/DDBJ whole genome shotgun (WGS) entry which is preliminary data.</text>
</comment>
<gene>
    <name evidence="1" type="ORF">C943_04571</name>
</gene>
<evidence type="ECO:0000313" key="1">
    <source>
        <dbReference type="EMBL" id="EMS33692.1"/>
    </source>
</evidence>
<reference evidence="1" key="1">
    <citation type="submission" date="2013-01" db="EMBL/GenBank/DDBJ databases">
        <title>Genome assembly of Mariniradius saccharolyticus AK6.</title>
        <authorList>
            <person name="Vaidya B."/>
            <person name="Khatri I."/>
            <person name="Tanuku N.R.S."/>
            <person name="Subramanian S."/>
            <person name="Pinnaka A."/>
        </authorList>
    </citation>
    <scope>NUCLEOTIDE SEQUENCE [LARGE SCALE GENOMIC DNA]</scope>
    <source>
        <strain evidence="1">AK6</strain>
    </source>
</reference>
<dbReference type="EMBL" id="AMZY02000009">
    <property type="protein sequence ID" value="EMS33692.1"/>
    <property type="molecule type" value="Genomic_DNA"/>
</dbReference>